<feature type="transmembrane region" description="Helical" evidence="1">
    <location>
        <begin position="369"/>
        <end position="388"/>
    </location>
</feature>
<feature type="transmembrane region" description="Helical" evidence="1">
    <location>
        <begin position="295"/>
        <end position="313"/>
    </location>
</feature>
<dbReference type="Pfam" id="PF19830">
    <property type="entry name" value="DUF6311"/>
    <property type="match status" value="1"/>
</dbReference>
<feature type="domain" description="DUF6311" evidence="3">
    <location>
        <begin position="431"/>
        <end position="538"/>
    </location>
</feature>
<protein>
    <recommendedName>
        <fullName evidence="6">Glycosyltransferase RgtA/B/C/D-like domain-containing protein</fullName>
    </recommendedName>
</protein>
<reference evidence="4" key="1">
    <citation type="submission" date="2020-01" db="EMBL/GenBank/DDBJ databases">
        <authorList>
            <person name="Rat A."/>
        </authorList>
    </citation>
    <scope>NUCLEOTIDE SEQUENCE</scope>
    <source>
        <strain evidence="4">LMG 31231</strain>
    </source>
</reference>
<evidence type="ECO:0000259" key="3">
    <source>
        <dbReference type="Pfam" id="PF25853"/>
    </source>
</evidence>
<reference evidence="4" key="2">
    <citation type="journal article" date="2021" name="Syst. Appl. Microbiol.">
        <title>Roseomonas hellenica sp. nov., isolated from roots of wild-growing Alkanna tinctoria.</title>
        <authorList>
            <person name="Rat A."/>
            <person name="Naranjo H.D."/>
            <person name="Lebbe L."/>
            <person name="Cnockaert M."/>
            <person name="Krigas N."/>
            <person name="Grigoriadou K."/>
            <person name="Maloupa E."/>
            <person name="Willems A."/>
        </authorList>
    </citation>
    <scope>NUCLEOTIDE SEQUENCE</scope>
    <source>
        <strain evidence="4">LMG 31231</strain>
    </source>
</reference>
<evidence type="ECO:0000256" key="1">
    <source>
        <dbReference type="SAM" id="Phobius"/>
    </source>
</evidence>
<dbReference type="EMBL" id="JAAEDM010000019">
    <property type="protein sequence ID" value="MBR0671443.1"/>
    <property type="molecule type" value="Genomic_DNA"/>
</dbReference>
<dbReference type="InterPro" id="IPR046278">
    <property type="entry name" value="DUF6311"/>
</dbReference>
<feature type="transmembrane region" description="Helical" evidence="1">
    <location>
        <begin position="325"/>
        <end position="345"/>
    </location>
</feature>
<proteinExistence type="predicted"/>
<feature type="domain" description="DUF6311" evidence="2">
    <location>
        <begin position="19"/>
        <end position="407"/>
    </location>
</feature>
<dbReference type="Proteomes" id="UP001138751">
    <property type="component" value="Unassembled WGS sequence"/>
</dbReference>
<keyword evidence="1" id="KW-0812">Transmembrane</keyword>
<evidence type="ECO:0000313" key="5">
    <source>
        <dbReference type="Proteomes" id="UP001138751"/>
    </source>
</evidence>
<feature type="transmembrane region" description="Helical" evidence="1">
    <location>
        <begin position="226"/>
        <end position="249"/>
    </location>
</feature>
<keyword evidence="5" id="KW-1185">Reference proteome</keyword>
<feature type="transmembrane region" description="Helical" evidence="1">
    <location>
        <begin position="12"/>
        <end position="31"/>
    </location>
</feature>
<comment type="caution">
    <text evidence="4">The sequence shown here is derived from an EMBL/GenBank/DDBJ whole genome shotgun (WGS) entry which is preliminary data.</text>
</comment>
<dbReference type="RefSeq" id="WP_211861817.1">
    <property type="nucleotide sequence ID" value="NZ_JAAEDM010000019.1"/>
</dbReference>
<dbReference type="Pfam" id="PF25853">
    <property type="entry name" value="DUF6311_C"/>
    <property type="match status" value="1"/>
</dbReference>
<keyword evidence="1" id="KW-0472">Membrane</keyword>
<accession>A0A9X9WWB4</accession>
<sequence length="541" mass="57024">MRALSRRAETALSYGFALLLGAALVLLTFPADFLLPQAGSPWAPQGDAAQHAIAQRYFLGDAWRWPPLAVRNLIPPEGLNIAFADGIPLLALPLKAMRGVLPEGFHGIGLWYGIAWLLQPVAAVWCLRGTGERRVLPAIAVALAASAMPAFINRYGHAALTGHFTLLVALGLYLRLVRASSAARWAVAVGAAVATLLVHPYLGAMVLALLGAVPATLLLRRDRRWIGAAVGVAVAAGAVGGTMAAFGYLGAAGDGGYGDFALNLLSPVWPHRSWILGALAAREIDATGHGGWEGYNWLGAGLLAGILAVAVLAPRQAVQALRRHAGLVLVLFGLTLLAVSFRVGAGERIVLDLGEAPGFLQQFRASGRFFWPVGLALLVGTVALLARLPRFGTAAVLLLALLQFADAAPNRAAIRDWAQARHAWTVDAPALRALLAEADRLTLLPTWPCVAKPDTLGDHARQLQVLSLAAERPVPANTMYVARWRGERPRCTDAATLATPLAPGELRLILPGARDQALATMPGATALCVPVGELLACRLGR</sequence>
<name>A0A9X9WWB4_9PROT</name>
<dbReference type="InterPro" id="IPR058671">
    <property type="entry name" value="DUF6311_C"/>
</dbReference>
<evidence type="ECO:0000313" key="4">
    <source>
        <dbReference type="EMBL" id="MBR0671443.1"/>
    </source>
</evidence>
<evidence type="ECO:0000259" key="2">
    <source>
        <dbReference type="Pfam" id="PF19830"/>
    </source>
</evidence>
<organism evidence="4 5">
    <name type="scientific">Neoroseomonas soli</name>
    <dbReference type="NCBI Taxonomy" id="1081025"/>
    <lineage>
        <taxon>Bacteria</taxon>
        <taxon>Pseudomonadati</taxon>
        <taxon>Pseudomonadota</taxon>
        <taxon>Alphaproteobacteria</taxon>
        <taxon>Acetobacterales</taxon>
        <taxon>Acetobacteraceae</taxon>
        <taxon>Neoroseomonas</taxon>
    </lineage>
</organism>
<dbReference type="AlphaFoldDB" id="A0A9X9WWB4"/>
<feature type="transmembrane region" description="Helical" evidence="1">
    <location>
        <begin position="204"/>
        <end position="219"/>
    </location>
</feature>
<feature type="transmembrane region" description="Helical" evidence="1">
    <location>
        <begin position="158"/>
        <end position="175"/>
    </location>
</feature>
<feature type="transmembrane region" description="Helical" evidence="1">
    <location>
        <begin position="108"/>
        <end position="127"/>
    </location>
</feature>
<keyword evidence="1" id="KW-1133">Transmembrane helix</keyword>
<gene>
    <name evidence="4" type="ORF">GXW76_09690</name>
</gene>
<evidence type="ECO:0008006" key="6">
    <source>
        <dbReference type="Google" id="ProtNLM"/>
    </source>
</evidence>